<keyword evidence="3" id="KW-0597">Phosphoprotein</keyword>
<dbReference type="PANTHER" id="PTHR43304:SF1">
    <property type="entry name" value="PAC DOMAIN-CONTAINING PROTEIN"/>
    <property type="match status" value="1"/>
</dbReference>
<evidence type="ECO:0000256" key="2">
    <source>
        <dbReference type="ARBA" id="ARBA00012438"/>
    </source>
</evidence>
<name>A0A5B9Q7M8_9BACT</name>
<evidence type="ECO:0000313" key="11">
    <source>
        <dbReference type="Proteomes" id="UP000323917"/>
    </source>
</evidence>
<dbReference type="SUPFAM" id="SSF55785">
    <property type="entry name" value="PYP-like sensor domain (PAS domain)"/>
    <property type="match status" value="3"/>
</dbReference>
<dbReference type="CDD" id="cd00082">
    <property type="entry name" value="HisKA"/>
    <property type="match status" value="1"/>
</dbReference>
<dbReference type="Gene3D" id="1.10.287.130">
    <property type="match status" value="1"/>
</dbReference>
<dbReference type="InterPro" id="IPR004358">
    <property type="entry name" value="Sig_transdc_His_kin-like_C"/>
</dbReference>
<dbReference type="PRINTS" id="PR00344">
    <property type="entry name" value="BCTRLSENSOR"/>
</dbReference>
<evidence type="ECO:0000259" key="8">
    <source>
        <dbReference type="PROSITE" id="PS50112"/>
    </source>
</evidence>
<dbReference type="InterPro" id="IPR003661">
    <property type="entry name" value="HisK_dim/P_dom"/>
</dbReference>
<dbReference type="InterPro" id="IPR005467">
    <property type="entry name" value="His_kinase_dom"/>
</dbReference>
<dbReference type="SMART" id="SM00091">
    <property type="entry name" value="PAS"/>
    <property type="match status" value="3"/>
</dbReference>
<dbReference type="Pfam" id="PF13426">
    <property type="entry name" value="PAS_9"/>
    <property type="match status" value="2"/>
</dbReference>
<keyword evidence="5 10" id="KW-0418">Kinase</keyword>
<evidence type="ECO:0000256" key="1">
    <source>
        <dbReference type="ARBA" id="ARBA00000085"/>
    </source>
</evidence>
<evidence type="ECO:0000259" key="9">
    <source>
        <dbReference type="PROSITE" id="PS50113"/>
    </source>
</evidence>
<comment type="catalytic activity">
    <reaction evidence="1">
        <text>ATP + protein L-histidine = ADP + protein N-phospho-L-histidine.</text>
        <dbReference type="EC" id="2.7.13.3"/>
    </reaction>
</comment>
<dbReference type="SMART" id="SM00388">
    <property type="entry name" value="HisKA"/>
    <property type="match status" value="1"/>
</dbReference>
<reference evidence="10 11" key="1">
    <citation type="submission" date="2019-08" db="EMBL/GenBank/DDBJ databases">
        <title>Deep-cultivation of Planctomycetes and their phenomic and genomic characterization uncovers novel biology.</title>
        <authorList>
            <person name="Wiegand S."/>
            <person name="Jogler M."/>
            <person name="Boedeker C."/>
            <person name="Pinto D."/>
            <person name="Vollmers J."/>
            <person name="Rivas-Marin E."/>
            <person name="Kohn T."/>
            <person name="Peeters S.H."/>
            <person name="Heuer A."/>
            <person name="Rast P."/>
            <person name="Oberbeckmann S."/>
            <person name="Bunk B."/>
            <person name="Jeske O."/>
            <person name="Meyerdierks A."/>
            <person name="Storesund J.E."/>
            <person name="Kallscheuer N."/>
            <person name="Luecker S."/>
            <person name="Lage O.M."/>
            <person name="Pohl T."/>
            <person name="Merkel B.J."/>
            <person name="Hornburger P."/>
            <person name="Mueller R.-W."/>
            <person name="Bruemmer F."/>
            <person name="Labrenz M."/>
            <person name="Spormann A.M."/>
            <person name="Op den Camp H."/>
            <person name="Overmann J."/>
            <person name="Amann R."/>
            <person name="Jetten M.S.M."/>
            <person name="Mascher T."/>
            <person name="Medema M.H."/>
            <person name="Devos D.P."/>
            <person name="Kaster A.-K."/>
            <person name="Ovreas L."/>
            <person name="Rohde M."/>
            <person name="Galperin M.Y."/>
            <person name="Jogler C."/>
        </authorList>
    </citation>
    <scope>NUCLEOTIDE SEQUENCE [LARGE SCALE GENOMIC DNA]</scope>
    <source>
        <strain evidence="10 11">Pr1d</strain>
    </source>
</reference>
<dbReference type="InterPro" id="IPR052162">
    <property type="entry name" value="Sensor_kinase/Photoreceptor"/>
</dbReference>
<dbReference type="AlphaFoldDB" id="A0A5B9Q7M8"/>
<dbReference type="SUPFAM" id="SSF47384">
    <property type="entry name" value="Homodimeric domain of signal transducing histidine kinase"/>
    <property type="match status" value="1"/>
</dbReference>
<dbReference type="InterPro" id="IPR001610">
    <property type="entry name" value="PAC"/>
</dbReference>
<feature type="domain" description="PAC" evidence="9">
    <location>
        <begin position="214"/>
        <end position="266"/>
    </location>
</feature>
<dbReference type="Proteomes" id="UP000323917">
    <property type="component" value="Chromosome"/>
</dbReference>
<dbReference type="EC" id="2.7.13.3" evidence="2"/>
<dbReference type="PROSITE" id="PS50890">
    <property type="entry name" value="PUA"/>
    <property type="match status" value="1"/>
</dbReference>
<protein>
    <recommendedName>
        <fullName evidence="2">histidine kinase</fullName>
        <ecNumber evidence="2">2.7.13.3</ecNumber>
    </recommendedName>
</protein>
<gene>
    <name evidence="10" type="primary">tmoS</name>
    <name evidence="10" type="ORF">Pr1d_23350</name>
</gene>
<evidence type="ECO:0000256" key="3">
    <source>
        <dbReference type="ARBA" id="ARBA00022553"/>
    </source>
</evidence>
<dbReference type="InterPro" id="IPR000700">
    <property type="entry name" value="PAS-assoc_C"/>
</dbReference>
<dbReference type="PROSITE" id="PS50109">
    <property type="entry name" value="HIS_KIN"/>
    <property type="match status" value="1"/>
</dbReference>
<evidence type="ECO:0000256" key="6">
    <source>
        <dbReference type="SAM" id="Coils"/>
    </source>
</evidence>
<proteinExistence type="predicted"/>
<sequence length="657" mass="74185">MSVTERNVDLSLQGGSFFESVCLYYRVDSAGCFTFISPALEGLLGVPRSEVVGKSFQDIFDLEHSLGLFALDQQKDGHQSSKSNTRCAIVRQNNGEIAILELQERVLPSSEETSGGSEGLAVDVTHYVNAAVKLSQGERKYRRLVEGLGGDYAIYTHLPNGELTYVSPSVEEILGYLPHELMGLNWRELIGEDFSGRETADQVLADLQAGVRFYKFTTEVAHASGEKRLLEIQQRPVFSPEGQYLLMEGIAKDITEITQNAEELRRLKEELEVRVRERTQELSQINVQLAESESRYRSVVEDQTEFICRWNEGGVYTFVNEAYCRYMNMPASELLGASFLPDIVEEDRGRVLAEIAGLTPQEPAVTSEHRVLDADKNLRWHHWTNRALFDEQGILRGYQSVGRDITDLKQAEDLVQDREDHLMRVSRLATMGELISGIAHEIHQPLHAAQLFAEATRRNLEMEGVANISTAIDCTREITNSISRTATIIRQLHSFTTTKPSKFELLDINEVLHEVAAILSYEIRKAEVKLHYALQKRSISVNADRVQMLQLFVDWFRNAFEAMSGNDRENRHLAIATRRDRRELVVELCDNGAGTDIENTERLFDAFYSTKPGRLGMGLSICKTIAETHHAKVIASKNPTQGMTFAMRLPIAERKKL</sequence>
<keyword evidence="6" id="KW-0175">Coiled coil</keyword>
<feature type="domain" description="PAS" evidence="8">
    <location>
        <begin position="24"/>
        <end position="64"/>
    </location>
</feature>
<dbReference type="InterPro" id="IPR036097">
    <property type="entry name" value="HisK_dim/P_sf"/>
</dbReference>
<dbReference type="GO" id="GO:0000155">
    <property type="term" value="F:phosphorelay sensor kinase activity"/>
    <property type="evidence" value="ECO:0007669"/>
    <property type="project" value="InterPro"/>
</dbReference>
<accession>A0A5B9Q7M8</accession>
<dbReference type="PANTHER" id="PTHR43304">
    <property type="entry name" value="PHYTOCHROME-LIKE PROTEIN CPH1"/>
    <property type="match status" value="1"/>
</dbReference>
<feature type="coiled-coil region" evidence="6">
    <location>
        <begin position="247"/>
        <end position="288"/>
    </location>
</feature>
<dbReference type="InterPro" id="IPR035965">
    <property type="entry name" value="PAS-like_dom_sf"/>
</dbReference>
<dbReference type="Pfam" id="PF08448">
    <property type="entry name" value="PAS_4"/>
    <property type="match status" value="1"/>
</dbReference>
<dbReference type="InterPro" id="IPR013656">
    <property type="entry name" value="PAS_4"/>
</dbReference>
<dbReference type="InterPro" id="IPR003594">
    <property type="entry name" value="HATPase_dom"/>
</dbReference>
<dbReference type="KEGG" id="bgok:Pr1d_23350"/>
<evidence type="ECO:0000313" key="10">
    <source>
        <dbReference type="EMBL" id="QEG35044.1"/>
    </source>
</evidence>
<dbReference type="PROSITE" id="PS50113">
    <property type="entry name" value="PAC"/>
    <property type="match status" value="2"/>
</dbReference>
<evidence type="ECO:0000256" key="5">
    <source>
        <dbReference type="ARBA" id="ARBA00022777"/>
    </source>
</evidence>
<organism evidence="10 11">
    <name type="scientific">Bythopirellula goksoeyrii</name>
    <dbReference type="NCBI Taxonomy" id="1400387"/>
    <lineage>
        <taxon>Bacteria</taxon>
        <taxon>Pseudomonadati</taxon>
        <taxon>Planctomycetota</taxon>
        <taxon>Planctomycetia</taxon>
        <taxon>Pirellulales</taxon>
        <taxon>Lacipirellulaceae</taxon>
        <taxon>Bythopirellula</taxon>
    </lineage>
</organism>
<feature type="domain" description="PAC" evidence="9">
    <location>
        <begin position="365"/>
        <end position="417"/>
    </location>
</feature>
<dbReference type="Gene3D" id="3.30.450.20">
    <property type="entry name" value="PAS domain"/>
    <property type="match status" value="3"/>
</dbReference>
<evidence type="ECO:0000259" key="7">
    <source>
        <dbReference type="PROSITE" id="PS50109"/>
    </source>
</evidence>
<dbReference type="InterPro" id="IPR000014">
    <property type="entry name" value="PAS"/>
</dbReference>
<evidence type="ECO:0000256" key="4">
    <source>
        <dbReference type="ARBA" id="ARBA00022679"/>
    </source>
</evidence>
<dbReference type="NCBIfam" id="TIGR00229">
    <property type="entry name" value="sensory_box"/>
    <property type="match status" value="3"/>
</dbReference>
<keyword evidence="11" id="KW-1185">Reference proteome</keyword>
<feature type="domain" description="Histidine kinase" evidence="7">
    <location>
        <begin position="437"/>
        <end position="653"/>
    </location>
</feature>
<dbReference type="OrthoDB" id="290376at2"/>
<dbReference type="CDD" id="cd00130">
    <property type="entry name" value="PAS"/>
    <property type="match status" value="3"/>
</dbReference>
<dbReference type="SMART" id="SM00086">
    <property type="entry name" value="PAC"/>
    <property type="match status" value="2"/>
</dbReference>
<dbReference type="Pfam" id="PF02518">
    <property type="entry name" value="HATPase_c"/>
    <property type="match status" value="1"/>
</dbReference>
<dbReference type="InterPro" id="IPR036890">
    <property type="entry name" value="HATPase_C_sf"/>
</dbReference>
<dbReference type="SMART" id="SM00387">
    <property type="entry name" value="HATPase_c"/>
    <property type="match status" value="1"/>
</dbReference>
<dbReference type="EMBL" id="CP042913">
    <property type="protein sequence ID" value="QEG35044.1"/>
    <property type="molecule type" value="Genomic_DNA"/>
</dbReference>
<feature type="domain" description="PAS" evidence="8">
    <location>
        <begin position="292"/>
        <end position="347"/>
    </location>
</feature>
<dbReference type="Gene3D" id="3.30.565.10">
    <property type="entry name" value="Histidine kinase-like ATPase, C-terminal domain"/>
    <property type="match status" value="1"/>
</dbReference>
<dbReference type="RefSeq" id="WP_148073604.1">
    <property type="nucleotide sequence ID" value="NZ_CP042913.1"/>
</dbReference>
<keyword evidence="4 10" id="KW-0808">Transferase</keyword>
<dbReference type="SUPFAM" id="SSF55874">
    <property type="entry name" value="ATPase domain of HSP90 chaperone/DNA topoisomerase II/histidine kinase"/>
    <property type="match status" value="1"/>
</dbReference>
<feature type="domain" description="PAS" evidence="8">
    <location>
        <begin position="137"/>
        <end position="183"/>
    </location>
</feature>
<dbReference type="PROSITE" id="PS50112">
    <property type="entry name" value="PAS"/>
    <property type="match status" value="3"/>
</dbReference>